<dbReference type="Pfam" id="PF01520">
    <property type="entry name" value="Amidase_3"/>
    <property type="match status" value="1"/>
</dbReference>
<name>A0ABV1FF68_9FIRM</name>
<organism evidence="3 4">
    <name type="scientific">Laedolimicola intestinihominis</name>
    <dbReference type="NCBI Taxonomy" id="3133166"/>
    <lineage>
        <taxon>Bacteria</taxon>
        <taxon>Bacillati</taxon>
        <taxon>Bacillota</taxon>
        <taxon>Clostridia</taxon>
        <taxon>Lachnospirales</taxon>
        <taxon>Lachnospiraceae</taxon>
        <taxon>Laedolimicola</taxon>
    </lineage>
</organism>
<dbReference type="GO" id="GO:0008745">
    <property type="term" value="F:N-acetylmuramoyl-L-alanine amidase activity"/>
    <property type="evidence" value="ECO:0007669"/>
    <property type="project" value="UniProtKB-EC"/>
</dbReference>
<evidence type="ECO:0000313" key="4">
    <source>
        <dbReference type="Proteomes" id="UP001438008"/>
    </source>
</evidence>
<dbReference type="InterPro" id="IPR002901">
    <property type="entry name" value="MGlyc_endo_b_GlcNAc-like_dom"/>
</dbReference>
<protein>
    <submittedName>
        <fullName evidence="3">N-acetylmuramoyl-L-alanine amidase</fullName>
        <ecNumber evidence="3">3.5.1.28</ecNumber>
    </submittedName>
</protein>
<dbReference type="SMART" id="SM00646">
    <property type="entry name" value="Ami_3"/>
    <property type="match status" value="1"/>
</dbReference>
<dbReference type="EC" id="3.5.1.28" evidence="3"/>
<dbReference type="SUPFAM" id="SSF53187">
    <property type="entry name" value="Zn-dependent exopeptidases"/>
    <property type="match status" value="1"/>
</dbReference>
<dbReference type="PANTHER" id="PTHR30404">
    <property type="entry name" value="N-ACETYLMURAMOYL-L-ALANINE AMIDASE"/>
    <property type="match status" value="1"/>
</dbReference>
<comment type="caution">
    <text evidence="3">The sequence shown here is derived from an EMBL/GenBank/DDBJ whole genome shotgun (WGS) entry which is preliminary data.</text>
</comment>
<evidence type="ECO:0000259" key="2">
    <source>
        <dbReference type="SMART" id="SM00646"/>
    </source>
</evidence>
<evidence type="ECO:0000313" key="3">
    <source>
        <dbReference type="EMBL" id="MEQ2471173.1"/>
    </source>
</evidence>
<gene>
    <name evidence="3" type="ORF">WMO29_01470</name>
</gene>
<feature type="domain" description="MurNAc-LAA" evidence="2">
    <location>
        <begin position="63"/>
        <end position="185"/>
    </location>
</feature>
<dbReference type="Pfam" id="PF01832">
    <property type="entry name" value="Glucosaminidase"/>
    <property type="match status" value="1"/>
</dbReference>
<dbReference type="InterPro" id="IPR050695">
    <property type="entry name" value="N-acetylmuramoyl_amidase_3"/>
</dbReference>
<accession>A0ABV1FF68</accession>
<reference evidence="3 4" key="1">
    <citation type="submission" date="2024-03" db="EMBL/GenBank/DDBJ databases">
        <title>Human intestinal bacterial collection.</title>
        <authorList>
            <person name="Pauvert C."/>
            <person name="Hitch T.C.A."/>
            <person name="Clavel T."/>
        </authorList>
    </citation>
    <scope>NUCLEOTIDE SEQUENCE [LARGE SCALE GENOMIC DNA]</scope>
    <source>
        <strain evidence="3 4">CLA-AA-H132</strain>
    </source>
</reference>
<sequence length="495" mass="53938">MAIKVCLDAGHYGKYNRSPAVSSYYESDMTWELHNYLKKELEAFGIGVVTTRTNQNTDRALYERGAASKGCNLFISVHSNAVGNGVNESVDYPVAYVLLNGSSTDIGLKLAKVVESVMGTAQSGRIATRQGTNGEYYGVLRGANAVGTPGIILEHSFHTNTRATKWLSSDSNLQKLAKAEAECMASYYGVTQKEETALTKIMGNAVATVEQMTAYIKAKNSDVAQSVVDMIPLYLSEGKAEGVRGDIAFAQSCLETGNFGFSGSAVTLDQNNFCGMGVTSNGMKGNSFATPQLGIRTQVQHLKAYASTVDLKNECVDPRFKYVTRGCAEYVEWLGQKENPDGRGWAAGAGYGAKIITILNAMIGIKNETAEPEEVWYRVRKTWADAATQKGAFHSLENAKRCADENKGYSVFDESGKVIYSNDTFTPYLVRVSIEDLNIRKGPGTDYDKTGKYTGKGAFTIVEEAEGKGASLWGLLKSYQKNRDGWISLDYTERV</sequence>
<keyword evidence="1 3" id="KW-0378">Hydrolase</keyword>
<dbReference type="Gene3D" id="2.30.30.40">
    <property type="entry name" value="SH3 Domains"/>
    <property type="match status" value="1"/>
</dbReference>
<dbReference type="CDD" id="cd02696">
    <property type="entry name" value="MurNAc-LAA"/>
    <property type="match status" value="1"/>
</dbReference>
<dbReference type="PANTHER" id="PTHR30404:SF0">
    <property type="entry name" value="N-ACETYLMURAMOYL-L-ALANINE AMIDASE AMIC"/>
    <property type="match status" value="1"/>
</dbReference>
<dbReference type="Proteomes" id="UP001438008">
    <property type="component" value="Unassembled WGS sequence"/>
</dbReference>
<keyword evidence="4" id="KW-1185">Reference proteome</keyword>
<dbReference type="EMBL" id="JBBMFE010000001">
    <property type="protein sequence ID" value="MEQ2471173.1"/>
    <property type="molecule type" value="Genomic_DNA"/>
</dbReference>
<evidence type="ECO:0000256" key="1">
    <source>
        <dbReference type="ARBA" id="ARBA00022801"/>
    </source>
</evidence>
<dbReference type="RefSeq" id="WP_349163445.1">
    <property type="nucleotide sequence ID" value="NZ_JBBMFE010000001.1"/>
</dbReference>
<dbReference type="InterPro" id="IPR002508">
    <property type="entry name" value="MurNAc-LAA_cat"/>
</dbReference>
<proteinExistence type="predicted"/>
<dbReference type="Gene3D" id="3.40.630.40">
    <property type="entry name" value="Zn-dependent exopeptidases"/>
    <property type="match status" value="1"/>
</dbReference>